<name>A0A8J3CM66_9BURK</name>
<dbReference type="Pfam" id="PF10030">
    <property type="entry name" value="DUF2272"/>
    <property type="match status" value="1"/>
</dbReference>
<organism evidence="2 3">
    <name type="scientific">Formosimonas limnophila</name>
    <dbReference type="NCBI Taxonomy" id="1384487"/>
    <lineage>
        <taxon>Bacteria</taxon>
        <taxon>Pseudomonadati</taxon>
        <taxon>Pseudomonadota</taxon>
        <taxon>Betaproteobacteria</taxon>
        <taxon>Burkholderiales</taxon>
        <taxon>Burkholderiaceae</taxon>
        <taxon>Formosimonas</taxon>
    </lineage>
</organism>
<feature type="domain" description="DUF2272" evidence="1">
    <location>
        <begin position="31"/>
        <end position="261"/>
    </location>
</feature>
<dbReference type="AlphaFoldDB" id="A0A8J3CM66"/>
<accession>A0A8J3CM66</accession>
<dbReference type="Proteomes" id="UP000614287">
    <property type="component" value="Unassembled WGS sequence"/>
</dbReference>
<protein>
    <recommendedName>
        <fullName evidence="1">DUF2272 domain-containing protein</fullName>
    </recommendedName>
</protein>
<proteinExistence type="predicted"/>
<reference evidence="2" key="2">
    <citation type="submission" date="2020-09" db="EMBL/GenBank/DDBJ databases">
        <authorList>
            <person name="Sun Q."/>
            <person name="Kim S."/>
        </authorList>
    </citation>
    <scope>NUCLEOTIDE SEQUENCE</scope>
    <source>
        <strain evidence="2">KCTC 32501</strain>
    </source>
</reference>
<gene>
    <name evidence="2" type="ORF">GCM10009007_04460</name>
</gene>
<evidence type="ECO:0000313" key="3">
    <source>
        <dbReference type="Proteomes" id="UP000614287"/>
    </source>
</evidence>
<dbReference type="EMBL" id="BMZG01000002">
    <property type="protein sequence ID" value="GHA67010.1"/>
    <property type="molecule type" value="Genomic_DNA"/>
</dbReference>
<keyword evidence="3" id="KW-1185">Reference proteome</keyword>
<comment type="caution">
    <text evidence="2">The sequence shown here is derived from an EMBL/GenBank/DDBJ whole genome shotgun (WGS) entry which is preliminary data.</text>
</comment>
<dbReference type="InterPro" id="IPR019262">
    <property type="entry name" value="DUF2272"/>
</dbReference>
<sequence length="263" mass="29082">MLWGRPFINAAGHLIQIGPMEGETDKLANGESAWQRVLHYWTASVGAEYLYHPDDVSPDSSQATKNAFIRTRLIDNPWSGVFVSYVMKTAGFSADEFTFNDGHIRYIKPAFTAALSLAAHEPNAYAYVAKNPLTTPMAVGDLICYTREGRDVYGPMAFFEWLQTHQYDGVSLKTHCDIVVTVKKSKAYTIGGNVVQSVVMRELTLNKQGALAARHTLPITPVSGSWVAKALTAEPANLVQCEPVNGRDCDMNRKDWVVLLKAK</sequence>
<reference evidence="2" key="1">
    <citation type="journal article" date="2014" name="Int. J. Syst. Evol. Microbiol.">
        <title>Complete genome sequence of Corynebacterium casei LMG S-19264T (=DSM 44701T), isolated from a smear-ripened cheese.</title>
        <authorList>
            <consortium name="US DOE Joint Genome Institute (JGI-PGF)"/>
            <person name="Walter F."/>
            <person name="Albersmeier A."/>
            <person name="Kalinowski J."/>
            <person name="Ruckert C."/>
        </authorList>
    </citation>
    <scope>NUCLEOTIDE SEQUENCE</scope>
    <source>
        <strain evidence="2">KCTC 32501</strain>
    </source>
</reference>
<evidence type="ECO:0000259" key="1">
    <source>
        <dbReference type="Pfam" id="PF10030"/>
    </source>
</evidence>
<evidence type="ECO:0000313" key="2">
    <source>
        <dbReference type="EMBL" id="GHA67010.1"/>
    </source>
</evidence>